<feature type="region of interest" description="Disordered" evidence="15">
    <location>
        <begin position="460"/>
        <end position="504"/>
    </location>
</feature>
<keyword evidence="12" id="KW-0807">Transducer</keyword>
<evidence type="ECO:0000256" key="16">
    <source>
        <dbReference type="SAM" id="Phobius"/>
    </source>
</evidence>
<feature type="domain" description="Peptide methionine sulphoxide reductase MsrA" evidence="17">
    <location>
        <begin position="735"/>
        <end position="876"/>
    </location>
</feature>
<reference evidence="19" key="1">
    <citation type="journal article" date="2020" name="J Insects Food Feed">
        <title>The yellow mealworm (Tenebrio molitor) genome: a resource for the emerging insects as food and feed industry.</title>
        <authorList>
            <person name="Eriksson T."/>
            <person name="Andere A."/>
            <person name="Kelstrup H."/>
            <person name="Emery V."/>
            <person name="Picard C."/>
        </authorList>
    </citation>
    <scope>NUCLEOTIDE SEQUENCE</scope>
    <source>
        <strain evidence="19">Stoneville</strain>
        <tissue evidence="19">Whole head</tissue>
    </source>
</reference>
<feature type="compositionally biased region" description="Pro residues" evidence="15">
    <location>
        <begin position="470"/>
        <end position="479"/>
    </location>
</feature>
<feature type="transmembrane region" description="Helical" evidence="16">
    <location>
        <begin position="976"/>
        <end position="995"/>
    </location>
</feature>
<dbReference type="GO" id="GO:0005549">
    <property type="term" value="F:odorant binding"/>
    <property type="evidence" value="ECO:0007669"/>
    <property type="project" value="InterPro"/>
</dbReference>
<keyword evidence="7" id="KW-0677">Repeat</keyword>
<dbReference type="FunFam" id="3.30.1060.10:FF:000004">
    <property type="entry name" value="Peptide methionine sulfoxide reductase A5"/>
    <property type="match status" value="1"/>
</dbReference>
<dbReference type="InterPro" id="IPR002110">
    <property type="entry name" value="Ankyrin_rpt"/>
</dbReference>
<dbReference type="Pfam" id="PF01625">
    <property type="entry name" value="PMSR"/>
    <property type="match status" value="1"/>
</dbReference>
<keyword evidence="11" id="KW-0675">Receptor</keyword>
<dbReference type="GO" id="GO:0016020">
    <property type="term" value="C:membrane"/>
    <property type="evidence" value="ECO:0007669"/>
    <property type="project" value="UniProtKB-SubCell"/>
</dbReference>
<dbReference type="GO" id="GO:0005737">
    <property type="term" value="C:cytoplasm"/>
    <property type="evidence" value="ECO:0007669"/>
    <property type="project" value="TreeGrafter"/>
</dbReference>
<evidence type="ECO:0000256" key="7">
    <source>
        <dbReference type="ARBA" id="ARBA00022737"/>
    </source>
</evidence>
<dbReference type="InterPro" id="IPR036509">
    <property type="entry name" value="Met_Sox_Rdtase_MsrA_sf"/>
</dbReference>
<dbReference type="Pfam" id="PF12796">
    <property type="entry name" value="Ank_2"/>
    <property type="match status" value="2"/>
</dbReference>
<keyword evidence="14" id="KW-0040">ANK repeat</keyword>
<dbReference type="InterPro" id="IPR036770">
    <property type="entry name" value="Ankyrin_rpt-contain_sf"/>
</dbReference>
<dbReference type="InterPro" id="IPR002569">
    <property type="entry name" value="Met_Sox_Rdtase_MsrA_dom"/>
</dbReference>
<evidence type="ECO:0000313" key="20">
    <source>
        <dbReference type="Proteomes" id="UP000719412"/>
    </source>
</evidence>
<dbReference type="SUPFAM" id="SSF48403">
    <property type="entry name" value="Ankyrin repeat"/>
    <property type="match status" value="1"/>
</dbReference>
<feature type="transmembrane region" description="Helical" evidence="16">
    <location>
        <begin position="1198"/>
        <end position="1220"/>
    </location>
</feature>
<gene>
    <name evidence="19" type="ORF">GEV33_008851</name>
</gene>
<name>A0A8J6H8C5_TENMO</name>
<evidence type="ECO:0000256" key="12">
    <source>
        <dbReference type="ARBA" id="ARBA00023224"/>
    </source>
</evidence>
<evidence type="ECO:0000256" key="4">
    <source>
        <dbReference type="ARBA" id="ARBA00022606"/>
    </source>
</evidence>
<dbReference type="PANTHER" id="PTHR24179:SF29">
    <property type="entry name" value="LD46604P"/>
    <property type="match status" value="1"/>
</dbReference>
<evidence type="ECO:0000256" key="15">
    <source>
        <dbReference type="SAM" id="MobiDB-lite"/>
    </source>
</evidence>
<evidence type="ECO:0000256" key="5">
    <source>
        <dbReference type="ARBA" id="ARBA00022692"/>
    </source>
</evidence>
<comment type="similarity">
    <text evidence="2">Belongs to the MsrA Met sulfoxide reductase family.</text>
</comment>
<dbReference type="Proteomes" id="UP000719412">
    <property type="component" value="Unassembled WGS sequence"/>
</dbReference>
<dbReference type="Gene3D" id="1.25.40.20">
    <property type="entry name" value="Ankyrin repeat-containing domain"/>
    <property type="match status" value="2"/>
</dbReference>
<feature type="repeat" description="ANK" evidence="14">
    <location>
        <begin position="320"/>
        <end position="352"/>
    </location>
</feature>
<dbReference type="PROSITE" id="PS50088">
    <property type="entry name" value="ANK_REPEAT"/>
    <property type="match status" value="4"/>
</dbReference>
<feature type="region of interest" description="Disordered" evidence="15">
    <location>
        <begin position="570"/>
        <end position="589"/>
    </location>
</feature>
<feature type="domain" description="Selenoprotein methionine sulfoxide reductase A helical" evidence="18">
    <location>
        <begin position="880"/>
        <end position="920"/>
    </location>
</feature>
<feature type="transmembrane region" description="Helical" evidence="16">
    <location>
        <begin position="1069"/>
        <end position="1091"/>
    </location>
</feature>
<evidence type="ECO:0000256" key="3">
    <source>
        <dbReference type="ARBA" id="ARBA00012502"/>
    </source>
</evidence>
<keyword evidence="10 16" id="KW-0472">Membrane</keyword>
<evidence type="ECO:0000256" key="6">
    <source>
        <dbReference type="ARBA" id="ARBA00022725"/>
    </source>
</evidence>
<organism evidence="19 20">
    <name type="scientific">Tenebrio molitor</name>
    <name type="common">Yellow mealworm beetle</name>
    <dbReference type="NCBI Taxonomy" id="7067"/>
    <lineage>
        <taxon>Eukaryota</taxon>
        <taxon>Metazoa</taxon>
        <taxon>Ecdysozoa</taxon>
        <taxon>Arthropoda</taxon>
        <taxon>Hexapoda</taxon>
        <taxon>Insecta</taxon>
        <taxon>Pterygota</taxon>
        <taxon>Neoptera</taxon>
        <taxon>Endopterygota</taxon>
        <taxon>Coleoptera</taxon>
        <taxon>Polyphaga</taxon>
        <taxon>Cucujiformia</taxon>
        <taxon>Tenebrionidae</taxon>
        <taxon>Tenebrio</taxon>
    </lineage>
</organism>
<reference evidence="19" key="2">
    <citation type="submission" date="2021-08" db="EMBL/GenBank/DDBJ databases">
        <authorList>
            <person name="Eriksson T."/>
        </authorList>
    </citation>
    <scope>NUCLEOTIDE SEQUENCE</scope>
    <source>
        <strain evidence="19">Stoneville</strain>
        <tissue evidence="19">Whole head</tissue>
    </source>
</reference>
<dbReference type="InterPro" id="IPR051226">
    <property type="entry name" value="PP1_Regulatory_Subunit"/>
</dbReference>
<feature type="region of interest" description="Disordered" evidence="15">
    <location>
        <begin position="415"/>
        <end position="448"/>
    </location>
</feature>
<evidence type="ECO:0000256" key="10">
    <source>
        <dbReference type="ARBA" id="ARBA00023136"/>
    </source>
</evidence>
<dbReference type="InterPro" id="IPR049006">
    <property type="entry name" value="MsrA_helical"/>
</dbReference>
<dbReference type="GO" id="GO:0017020">
    <property type="term" value="F:myosin phosphatase regulator activity"/>
    <property type="evidence" value="ECO:0007669"/>
    <property type="project" value="TreeGrafter"/>
</dbReference>
<dbReference type="FunFam" id="1.25.40.20:FF:000198">
    <property type="entry name" value="Myosin binding subunit, isoform P"/>
    <property type="match status" value="1"/>
</dbReference>
<dbReference type="GO" id="GO:0004857">
    <property type="term" value="F:enzyme inhibitor activity"/>
    <property type="evidence" value="ECO:0007669"/>
    <property type="project" value="TreeGrafter"/>
</dbReference>
<evidence type="ECO:0000259" key="18">
    <source>
        <dbReference type="Pfam" id="PF20939"/>
    </source>
</evidence>
<evidence type="ECO:0000259" key="17">
    <source>
        <dbReference type="Pfam" id="PF01625"/>
    </source>
</evidence>
<dbReference type="AlphaFoldDB" id="A0A8J6H8C5"/>
<dbReference type="PRINTS" id="PR01415">
    <property type="entry name" value="ANKYRIN"/>
</dbReference>
<evidence type="ECO:0000256" key="8">
    <source>
        <dbReference type="ARBA" id="ARBA00022989"/>
    </source>
</evidence>
<proteinExistence type="inferred from homology"/>
<evidence type="ECO:0000256" key="14">
    <source>
        <dbReference type="PROSITE-ProRule" id="PRU00023"/>
    </source>
</evidence>
<evidence type="ECO:0000256" key="9">
    <source>
        <dbReference type="ARBA" id="ARBA00023002"/>
    </source>
</evidence>
<feature type="compositionally biased region" description="Basic and acidic residues" evidence="15">
    <location>
        <begin position="438"/>
        <end position="448"/>
    </location>
</feature>
<dbReference type="PANTHER" id="PTHR24179">
    <property type="entry name" value="PROTEIN PHOSPHATASE 1 REGULATORY SUBUNIT 12"/>
    <property type="match status" value="1"/>
</dbReference>
<feature type="repeat" description="ANK" evidence="14">
    <location>
        <begin position="353"/>
        <end position="385"/>
    </location>
</feature>
<dbReference type="InterPro" id="IPR004117">
    <property type="entry name" value="7tm6_olfct_rcpt"/>
</dbReference>
<keyword evidence="8 16" id="KW-1133">Transmembrane helix</keyword>
<feature type="region of interest" description="Disordered" evidence="15">
    <location>
        <begin position="34"/>
        <end position="54"/>
    </location>
</feature>
<dbReference type="GO" id="GO:0008113">
    <property type="term" value="F:peptide-methionine (S)-S-oxide reductase activity"/>
    <property type="evidence" value="ECO:0007669"/>
    <property type="project" value="UniProtKB-EC"/>
</dbReference>
<feature type="compositionally biased region" description="Polar residues" evidence="15">
    <location>
        <begin position="570"/>
        <end position="586"/>
    </location>
</feature>
<dbReference type="SMART" id="SM00248">
    <property type="entry name" value="ANK"/>
    <property type="match status" value="4"/>
</dbReference>
<keyword evidence="5 16" id="KW-0812">Transmembrane</keyword>
<dbReference type="Pfam" id="PF02949">
    <property type="entry name" value="7tm_6"/>
    <property type="match status" value="1"/>
</dbReference>
<evidence type="ECO:0000256" key="2">
    <source>
        <dbReference type="ARBA" id="ARBA00005591"/>
    </source>
</evidence>
<dbReference type="EMBL" id="JABDTM020024799">
    <property type="protein sequence ID" value="KAH0813940.1"/>
    <property type="molecule type" value="Genomic_DNA"/>
</dbReference>
<protein>
    <recommendedName>
        <fullName evidence="3">peptide-methionine (S)-S-oxide reductase</fullName>
        <ecNumber evidence="3">1.8.4.11</ecNumber>
    </recommendedName>
    <alternativeName>
        <fullName evidence="13">Peptide-methionine (S)-S-oxide reductase</fullName>
    </alternativeName>
</protein>
<dbReference type="SUPFAM" id="SSF55068">
    <property type="entry name" value="Peptide methionine sulfoxide reductase"/>
    <property type="match status" value="1"/>
</dbReference>
<dbReference type="PROSITE" id="PS50297">
    <property type="entry name" value="ANK_REP_REGION"/>
    <property type="match status" value="4"/>
</dbReference>
<feature type="transmembrane region" description="Helical" evidence="16">
    <location>
        <begin position="1007"/>
        <end position="1031"/>
    </location>
</feature>
<keyword evidence="20" id="KW-1185">Reference proteome</keyword>
<dbReference type="Gene3D" id="3.30.1060.10">
    <property type="entry name" value="Peptide methionine sulphoxide reductase MsrA"/>
    <property type="match status" value="1"/>
</dbReference>
<keyword evidence="9" id="KW-0560">Oxidoreductase</keyword>
<sequence length="1265" mass="142423">MEHSELIQEMPHIEQMPTQERLSLARKRRNHQLKVWTQKEKEHSRKTSKQQKSNKRSIYFNDSVVLLEAAARNDIDEVKANQFGSGPDGLLIHIHESAPPPHKNADLNKFDQQWKFNQGLDESAMEAAIAGLKEPQKRRSSFERIGVGRAVATVFTCCPVVGRILKVAAAPTLGRMRRLLMKGVSPDSCNEDGLTALHQCCIDNNEAMLLLLLEYNANVNAEDSEKWTPLHAAATCGHLKLVRILISRGANLLAVNADGNMPYDICEDEAALDYIEGEMAKRGVTQQLIDDTRAATEKQMLVDMKKIVASGGDLEAYDSQGATPLHIAAANGYLSVVEFLLEHSVRKDVRDKDDWQPSHAAACWGHLEVLELLAQAGADLNAKNKHDETPADICEDPEIKERILELRTEQEIKRQNEAKRKVRRSQSNTRTQSVRRTSLRDKGLTARRDAVEEAKLRLQAENKGLESSEPSPPIQPPPKISRAPSFTTNNNSEVKEAPESTALQVIENRKAPEGKDDDSLLENHLVDTKGNSYTTDVNGKVTVHVVVTINGNGTLADLKKQRMQIRNNSSDVNSITSPMGSITDEGSPSPVADIVRFTGETAEESVGYSKSKRCCVVHPVWPPPEERGGSRSAPGAADIPLFNDGNYGLSTQMLPSRTSINICKHSVQTRSHNKHNYLIHQTIVDQSALSALQKLMQDGTSDDLPFRIDPEIFDNRRSIITMPSLLHEITVPFKKATFGMGCFWACDALFGAHPGVLRTRVGYSGGTTMDPQYRKLGDHTEVIDIDYDPKAVSYDELLQLFWNNHEYGLTTIIKRQYMSLILYHDDDQKRIAEISLKKEAHKRNEKLVTEIGPAGAFYPAENYHQKYRLQEHSWLCEELGLTPELLQTSHVAARLNGYLVGVGKLEDFEKDVVKLALNDKIASFVRTQLIENEGGNLSQRVEMKKYDWKVHIKMTIWMLRVLGMWPKGDEVYEPGLYAVHAAFLLVVFLLGHLFFQSANIYFIRDDLEAITGTIYVLLMEILVVFKVLYVAKNMDMLKQLLKTLESDLFQPKSAEQKALIESSIYFWRIIYQMLLTMGCGNNLFWALFPLLDKTAGEKRLPFLAWYPYNTTISPLYEITYIYQIVSVGLFATVHVNLDALVTAITVFNASQFDILCDNLRNLHVLTDSTGINDKLINCIEHHKQTLSYADKCNKFLKWILLVQFFIFTISIGISMFQLTLVSGSRLILLCEIYFSAGPSFGRVFVALGIWICHNTGDIYVLLVWK</sequence>
<dbReference type="Pfam" id="PF20939">
    <property type="entry name" value="MsrA_helical"/>
    <property type="match status" value="1"/>
</dbReference>
<keyword evidence="6" id="KW-0552">Olfaction</keyword>
<dbReference type="GO" id="GO:0007165">
    <property type="term" value="P:signal transduction"/>
    <property type="evidence" value="ECO:0007669"/>
    <property type="project" value="UniProtKB-KW"/>
</dbReference>
<feature type="transmembrane region" description="Helical" evidence="16">
    <location>
        <begin position="1240"/>
        <end position="1264"/>
    </location>
</feature>
<feature type="compositionally biased region" description="Polar residues" evidence="15">
    <location>
        <begin position="425"/>
        <end position="436"/>
    </location>
</feature>
<comment type="caution">
    <text evidence="19">The sequence shown here is derived from an EMBL/GenBank/DDBJ whole genome shotgun (WGS) entry which is preliminary data.</text>
</comment>
<feature type="repeat" description="ANK" evidence="14">
    <location>
        <begin position="192"/>
        <end position="224"/>
    </location>
</feature>
<evidence type="ECO:0000313" key="19">
    <source>
        <dbReference type="EMBL" id="KAH0813940.1"/>
    </source>
</evidence>
<dbReference type="GO" id="GO:0004984">
    <property type="term" value="F:olfactory receptor activity"/>
    <property type="evidence" value="ECO:0007669"/>
    <property type="project" value="InterPro"/>
</dbReference>
<feature type="repeat" description="ANK" evidence="14">
    <location>
        <begin position="225"/>
        <end position="257"/>
    </location>
</feature>
<comment type="subcellular location">
    <subcellularLocation>
        <location evidence="1">Membrane</location>
        <topology evidence="1">Multi-pass membrane protein</topology>
    </subcellularLocation>
</comment>
<keyword evidence="4" id="KW-0716">Sensory transduction</keyword>
<evidence type="ECO:0000256" key="13">
    <source>
        <dbReference type="ARBA" id="ARBA00030643"/>
    </source>
</evidence>
<evidence type="ECO:0000256" key="11">
    <source>
        <dbReference type="ARBA" id="ARBA00023170"/>
    </source>
</evidence>
<evidence type="ECO:0000256" key="1">
    <source>
        <dbReference type="ARBA" id="ARBA00004141"/>
    </source>
</evidence>
<dbReference type="HAMAP" id="MF_01401">
    <property type="entry name" value="MsrA"/>
    <property type="match status" value="1"/>
</dbReference>
<accession>A0A8J6H8C5</accession>
<dbReference type="EC" id="1.8.4.11" evidence="3"/>